<dbReference type="Gene3D" id="3.10.20.360">
    <property type="entry name" value="CKK domain"/>
    <property type="match status" value="1"/>
</dbReference>
<dbReference type="InterPro" id="IPR014797">
    <property type="entry name" value="CKK_CAMSAP"/>
</dbReference>
<evidence type="ECO:0000256" key="1">
    <source>
        <dbReference type="PROSITE-ProRule" id="PRU00841"/>
    </source>
</evidence>
<dbReference type="AlphaFoldDB" id="A0A9Q0EWY5"/>
<dbReference type="SMART" id="SM01051">
    <property type="entry name" value="CAMSAP_CKK"/>
    <property type="match status" value="1"/>
</dbReference>
<accession>A0A9Q0EWY5</accession>
<feature type="compositionally biased region" description="Polar residues" evidence="2">
    <location>
        <begin position="472"/>
        <end position="482"/>
    </location>
</feature>
<organism evidence="4 5">
    <name type="scientific">Muraenolepis orangiensis</name>
    <name type="common">Patagonian moray cod</name>
    <dbReference type="NCBI Taxonomy" id="630683"/>
    <lineage>
        <taxon>Eukaryota</taxon>
        <taxon>Metazoa</taxon>
        <taxon>Chordata</taxon>
        <taxon>Craniata</taxon>
        <taxon>Vertebrata</taxon>
        <taxon>Euteleostomi</taxon>
        <taxon>Actinopterygii</taxon>
        <taxon>Neopterygii</taxon>
        <taxon>Teleostei</taxon>
        <taxon>Neoteleostei</taxon>
        <taxon>Acanthomorphata</taxon>
        <taxon>Zeiogadaria</taxon>
        <taxon>Gadariae</taxon>
        <taxon>Gadiformes</taxon>
        <taxon>Muraenolepidoidei</taxon>
        <taxon>Muraenolepididae</taxon>
        <taxon>Muraenolepis</taxon>
    </lineage>
</organism>
<dbReference type="Pfam" id="PF08683">
    <property type="entry name" value="CAMSAP_CKK"/>
    <property type="match status" value="1"/>
</dbReference>
<dbReference type="GO" id="GO:0030507">
    <property type="term" value="F:spectrin binding"/>
    <property type="evidence" value="ECO:0007669"/>
    <property type="project" value="InterPro"/>
</dbReference>
<dbReference type="GO" id="GO:0031175">
    <property type="term" value="P:neuron projection development"/>
    <property type="evidence" value="ECO:0007669"/>
    <property type="project" value="InterPro"/>
</dbReference>
<gene>
    <name evidence="4" type="ORF">NHX12_017655</name>
</gene>
<dbReference type="InterPro" id="IPR011033">
    <property type="entry name" value="PRC_barrel-like_sf"/>
</dbReference>
<feature type="region of interest" description="Disordered" evidence="2">
    <location>
        <begin position="472"/>
        <end position="675"/>
    </location>
</feature>
<dbReference type="Proteomes" id="UP001148018">
    <property type="component" value="Unassembled WGS sequence"/>
</dbReference>
<feature type="compositionally biased region" description="Basic residues" evidence="2">
    <location>
        <begin position="916"/>
        <end position="926"/>
    </location>
</feature>
<feature type="region of interest" description="Disordered" evidence="2">
    <location>
        <begin position="217"/>
        <end position="366"/>
    </location>
</feature>
<proteinExistence type="inferred from homology"/>
<feature type="region of interest" description="Disordered" evidence="2">
    <location>
        <begin position="907"/>
        <end position="953"/>
    </location>
</feature>
<feature type="compositionally biased region" description="Low complexity" evidence="2">
    <location>
        <begin position="300"/>
        <end position="310"/>
    </location>
</feature>
<feature type="compositionally biased region" description="Pro residues" evidence="2">
    <location>
        <begin position="507"/>
        <end position="516"/>
    </location>
</feature>
<feature type="compositionally biased region" description="Low complexity" evidence="2">
    <location>
        <begin position="491"/>
        <end position="506"/>
    </location>
</feature>
<feature type="region of interest" description="Disordered" evidence="2">
    <location>
        <begin position="720"/>
        <end position="801"/>
    </location>
</feature>
<dbReference type="GO" id="GO:0031122">
    <property type="term" value="P:cytoplasmic microtubule organization"/>
    <property type="evidence" value="ECO:0007669"/>
    <property type="project" value="TreeGrafter"/>
</dbReference>
<dbReference type="GO" id="GO:0051011">
    <property type="term" value="F:microtubule minus-end binding"/>
    <property type="evidence" value="ECO:0007669"/>
    <property type="project" value="TreeGrafter"/>
</dbReference>
<keyword evidence="1" id="KW-0493">Microtubule</keyword>
<dbReference type="Pfam" id="PF17095">
    <property type="entry name" value="CAMSAP_CC1"/>
    <property type="match status" value="1"/>
</dbReference>
<dbReference type="InterPro" id="IPR038209">
    <property type="entry name" value="CKK_dom_sf"/>
</dbReference>
<keyword evidence="5" id="KW-1185">Reference proteome</keyword>
<reference evidence="4" key="1">
    <citation type="submission" date="2022-07" db="EMBL/GenBank/DDBJ databases">
        <title>Chromosome-level genome of Muraenolepis orangiensis.</title>
        <authorList>
            <person name="Kim J."/>
        </authorList>
    </citation>
    <scope>NUCLEOTIDE SEQUENCE</scope>
    <source>
        <strain evidence="4">KU_S4_2022</strain>
        <tissue evidence="4">Muscle</tissue>
    </source>
</reference>
<feature type="compositionally biased region" description="Polar residues" evidence="2">
    <location>
        <begin position="654"/>
        <end position="669"/>
    </location>
</feature>
<dbReference type="InterPro" id="IPR031372">
    <property type="entry name" value="CAMSAP_CC1"/>
</dbReference>
<dbReference type="EMBL" id="JANIIK010000034">
    <property type="protein sequence ID" value="KAJ3614078.1"/>
    <property type="molecule type" value="Genomic_DNA"/>
</dbReference>
<feature type="compositionally biased region" description="Basic and acidic residues" evidence="2">
    <location>
        <begin position="838"/>
        <end position="854"/>
    </location>
</feature>
<feature type="compositionally biased region" description="Acidic residues" evidence="2">
    <location>
        <begin position="744"/>
        <end position="753"/>
    </location>
</feature>
<feature type="compositionally biased region" description="Basic and acidic residues" evidence="2">
    <location>
        <begin position="233"/>
        <end position="266"/>
    </location>
</feature>
<dbReference type="PANTHER" id="PTHR21595">
    <property type="entry name" value="PATRONIN"/>
    <property type="match status" value="1"/>
</dbReference>
<dbReference type="GO" id="GO:0007026">
    <property type="term" value="P:negative regulation of microtubule depolymerization"/>
    <property type="evidence" value="ECO:0007669"/>
    <property type="project" value="TreeGrafter"/>
</dbReference>
<evidence type="ECO:0000259" key="3">
    <source>
        <dbReference type="PROSITE" id="PS51508"/>
    </source>
</evidence>
<feature type="region of interest" description="Disordered" evidence="2">
    <location>
        <begin position="838"/>
        <end position="863"/>
    </location>
</feature>
<feature type="domain" description="CKK" evidence="3">
    <location>
        <begin position="960"/>
        <end position="1096"/>
    </location>
</feature>
<comment type="domain">
    <text evidence="1">The CKK domain binds microtubules.</text>
</comment>
<sequence length="1107" mass="118972">MVCFGPQVNIVSFVAELLDWFELQKPEFVQPIEPLDLTDLSGLLDCTSPVSGIGSSGSSSFIFKQPYLPISSPVSPESKTWGKKKISRPLSAVTFSIPFGLDSDVDVVMGNPIESFLQSSVSADDLSCAAGVPAMTRVPYSPPEDLSHLVSASLPSQRSSSWGLHSYPHAPPSRNLPTIEEALAATLHGAPAGFFLHSPKGDSLKLSCSAPGRSWMLHRPLRGEPGTGGHRQGRGDRQRKGDRQGREDKRERPARAPDTPHDDVSLLRDGSVDSSNTSDNLLPRNAPGNLRPGGSGNHGSPGSPGNSGSPRMTNFAERRDNRRQSSAFDGGESALSAQTPITPGTPHRPIGARGYRDGSGGREPGSEAWELGARLEEKRKSIEAQKRRIEALFSKHRQRLGKTAFLQLKREQGEGGGGTQLEKQVTFSIETRKLPHNEGEEEKGREGGAVLEDYNGVVQKLSKVLQSLQKDMQKLTEQQQQLMGKPRHMPKCSPKTTPKSTPRGRPTTPPETPPRTPTKTTLRGPSKAWVTPPCLVPSSPGSPSRRPHMANTASTPSKTPMSSSCPPPRTKFHSSTAPHSPKHHPRPSHQHHPRPSDLKFPPLARVLTPPQNVDTLPHLRRVSPSKCQVQTSSSFRIGGPRTPVEAPQPLRPSETASEAGSSGTPTQFSLELENDDGGMLGDLVALPCMLRSGITDGSSSGAPSECSFGSETVSLSAVFSPGGGGRATGRSKASLSSLVGPEGGSDEPTDEGQEFSSDSMSDHTEPARGTEAVSISGEPVDLPEDVDLPEHTASSEPGAEDPRLIEALEPLEHQTGCPPRSGIGFFFEQRRVEEVKKKRRQWNEREPGFSEGRHVSPCPPPPPASASPFLTPPATPVRWGEFTRAEYSLRHQLKVMADLGKALQLKPANLGPAGGKKTRPRARPRSATRALPQLSHSLDNGNMDGDVGPNGTPPAPEYTGPKLFKEPSFKSNKFIIHNALSRCCLAGKVNETQKKKMVEEMDKSPANHFLILFRDASCQFRGVYTVNPDTQELVRLAGVGPRTIGSTQVECIYKYSSDRKLFSAIPSKTLGMSVDAFTIPGPLWQAAGAAPGGGRRASVTKKAALAK</sequence>
<dbReference type="PANTHER" id="PTHR21595:SF2">
    <property type="entry name" value="CALMODULIN-REGULATED SPECTRIN-ASSOCIATED PROTEIN 3"/>
    <property type="match status" value="1"/>
</dbReference>
<dbReference type="GO" id="GO:0005516">
    <property type="term" value="F:calmodulin binding"/>
    <property type="evidence" value="ECO:0007669"/>
    <property type="project" value="InterPro"/>
</dbReference>
<dbReference type="PROSITE" id="PS51508">
    <property type="entry name" value="CKK"/>
    <property type="match status" value="1"/>
</dbReference>
<feature type="compositionally biased region" description="Polar residues" evidence="2">
    <location>
        <begin position="625"/>
        <end position="635"/>
    </location>
</feature>
<protein>
    <recommendedName>
        <fullName evidence="3">CKK domain-containing protein</fullName>
    </recommendedName>
</protein>
<feature type="compositionally biased region" description="Polar residues" evidence="2">
    <location>
        <begin position="551"/>
        <end position="564"/>
    </location>
</feature>
<dbReference type="GO" id="GO:0036449">
    <property type="term" value="C:microtubule minus-end"/>
    <property type="evidence" value="ECO:0007669"/>
    <property type="project" value="TreeGrafter"/>
</dbReference>
<dbReference type="OrthoDB" id="2125658at2759"/>
<name>A0A9Q0EWY5_9TELE</name>
<dbReference type="SUPFAM" id="SSF50346">
    <property type="entry name" value="PRC-barrel domain"/>
    <property type="match status" value="1"/>
</dbReference>
<evidence type="ECO:0000313" key="5">
    <source>
        <dbReference type="Proteomes" id="UP001148018"/>
    </source>
</evidence>
<comment type="similarity">
    <text evidence="1">Belongs to the CAMSAP1 family.</text>
</comment>
<evidence type="ECO:0000313" key="4">
    <source>
        <dbReference type="EMBL" id="KAJ3614078.1"/>
    </source>
</evidence>
<comment type="caution">
    <text evidence="4">The sequence shown here is derived from an EMBL/GenBank/DDBJ whole genome shotgun (WGS) entry which is preliminary data.</text>
</comment>
<evidence type="ECO:0000256" key="2">
    <source>
        <dbReference type="SAM" id="MobiDB-lite"/>
    </source>
</evidence>
<feature type="compositionally biased region" description="Basic residues" evidence="2">
    <location>
        <begin position="580"/>
        <end position="593"/>
    </location>
</feature>
<dbReference type="InterPro" id="IPR032940">
    <property type="entry name" value="CAMSAP"/>
</dbReference>